<feature type="transmembrane region" description="Helical" evidence="2">
    <location>
        <begin position="49"/>
        <end position="74"/>
    </location>
</feature>
<feature type="transmembrane region" description="Helical" evidence="2">
    <location>
        <begin position="127"/>
        <end position="147"/>
    </location>
</feature>
<dbReference type="KEGG" id="scac:106092223"/>
<dbReference type="AlphaFoldDB" id="A0A1I8PEZ3"/>
<feature type="transmembrane region" description="Helical" evidence="2">
    <location>
        <begin position="86"/>
        <end position="107"/>
    </location>
</feature>
<feature type="transmembrane region" description="Helical" evidence="2">
    <location>
        <begin position="12"/>
        <end position="37"/>
    </location>
</feature>
<feature type="compositionally biased region" description="Basic and acidic residues" evidence="1">
    <location>
        <begin position="159"/>
        <end position="172"/>
    </location>
</feature>
<keyword evidence="2" id="KW-0812">Transmembrane</keyword>
<proteinExistence type="predicted"/>
<name>A0A1I8PEZ3_STOCA</name>
<feature type="region of interest" description="Disordered" evidence="1">
    <location>
        <begin position="154"/>
        <end position="185"/>
    </location>
</feature>
<organism evidence="3 4">
    <name type="scientific">Stomoxys calcitrans</name>
    <name type="common">Stable fly</name>
    <name type="synonym">Conops calcitrans</name>
    <dbReference type="NCBI Taxonomy" id="35570"/>
    <lineage>
        <taxon>Eukaryota</taxon>
        <taxon>Metazoa</taxon>
        <taxon>Ecdysozoa</taxon>
        <taxon>Arthropoda</taxon>
        <taxon>Hexapoda</taxon>
        <taxon>Insecta</taxon>
        <taxon>Pterygota</taxon>
        <taxon>Neoptera</taxon>
        <taxon>Endopterygota</taxon>
        <taxon>Diptera</taxon>
        <taxon>Brachycera</taxon>
        <taxon>Muscomorpha</taxon>
        <taxon>Muscoidea</taxon>
        <taxon>Muscidae</taxon>
        <taxon>Stomoxys</taxon>
    </lineage>
</organism>
<keyword evidence="2" id="KW-0472">Membrane</keyword>
<sequence length="185" mass="20875">MTEEKLRCTISSYISLFVGWFHLIFSTILFFGLFYYLCVRFERPNDNPQIAALGLPVLLILFTFSFASFVFDILLITGILVRQVKLVSAFVFGNYMILGFVASSAVFYFAEDYVHDVTTIGSVVNPLLHGLTLGTAIYLFYPVYLLVQQTREPPSNEHSQLDDSEILKDNKSNKSNSDGSQAKIV</sequence>
<evidence type="ECO:0000313" key="4">
    <source>
        <dbReference type="Proteomes" id="UP000095300"/>
    </source>
</evidence>
<gene>
    <name evidence="3" type="primary">106092223</name>
</gene>
<dbReference type="Proteomes" id="UP000095300">
    <property type="component" value="Unassembled WGS sequence"/>
</dbReference>
<keyword evidence="2" id="KW-1133">Transmembrane helix</keyword>
<keyword evidence="4" id="KW-1185">Reference proteome</keyword>
<dbReference type="EnsemblMetazoa" id="SCAU007432-RA">
    <property type="protein sequence ID" value="SCAU007432-PA"/>
    <property type="gene ID" value="SCAU007432"/>
</dbReference>
<evidence type="ECO:0000313" key="3">
    <source>
        <dbReference type="EnsemblMetazoa" id="SCAU007432-PA"/>
    </source>
</evidence>
<evidence type="ECO:0000256" key="1">
    <source>
        <dbReference type="SAM" id="MobiDB-lite"/>
    </source>
</evidence>
<evidence type="ECO:0000256" key="2">
    <source>
        <dbReference type="SAM" id="Phobius"/>
    </source>
</evidence>
<accession>A0A1I8PEZ3</accession>
<reference evidence="3" key="1">
    <citation type="submission" date="2020-05" db="UniProtKB">
        <authorList>
            <consortium name="EnsemblMetazoa"/>
        </authorList>
    </citation>
    <scope>IDENTIFICATION</scope>
    <source>
        <strain evidence="3">USDA</strain>
    </source>
</reference>
<dbReference type="VEuPathDB" id="VectorBase:SCAU007432"/>
<protein>
    <recommendedName>
        <fullName evidence="5">MARVEL domain-containing protein</fullName>
    </recommendedName>
</protein>
<evidence type="ECO:0008006" key="5">
    <source>
        <dbReference type="Google" id="ProtNLM"/>
    </source>
</evidence>
<dbReference type="OrthoDB" id="8077034at2759"/>